<comment type="subcellular location">
    <subcellularLocation>
        <location evidence="2">Cell membrane</location>
        <topology evidence="2">Multi-pass membrane protein</topology>
    </subcellularLocation>
</comment>
<comment type="similarity">
    <text evidence="1 2">Belongs to the complex I subunit 6 family.</text>
</comment>
<keyword evidence="2" id="KW-0812">Transmembrane</keyword>
<reference evidence="4" key="1">
    <citation type="submission" date="2015-09" db="EMBL/GenBank/DDBJ databases">
        <authorList>
            <person name="Daims H."/>
        </authorList>
    </citation>
    <scope>NUCLEOTIDE SEQUENCE [LARGE SCALE GENOMIC DNA]</scope>
</reference>
<dbReference type="Proteomes" id="UP000066284">
    <property type="component" value="Chromosome 1"/>
</dbReference>
<accession>A0A0S4KSA5</accession>
<comment type="catalytic activity">
    <reaction evidence="2">
        <text>a quinone + NADH + 5 H(+)(in) = a quinol + NAD(+) + 4 H(+)(out)</text>
        <dbReference type="Rhea" id="RHEA:57888"/>
        <dbReference type="ChEBI" id="CHEBI:15378"/>
        <dbReference type="ChEBI" id="CHEBI:24646"/>
        <dbReference type="ChEBI" id="CHEBI:57540"/>
        <dbReference type="ChEBI" id="CHEBI:57945"/>
        <dbReference type="ChEBI" id="CHEBI:132124"/>
    </reaction>
</comment>
<dbReference type="GO" id="GO:0005886">
    <property type="term" value="C:plasma membrane"/>
    <property type="evidence" value="ECO:0007669"/>
    <property type="project" value="UniProtKB-SubCell"/>
</dbReference>
<evidence type="ECO:0000256" key="2">
    <source>
        <dbReference type="RuleBase" id="RU004429"/>
    </source>
</evidence>
<name>A0A0S4KSA5_9BACT</name>
<dbReference type="EMBL" id="LN885086">
    <property type="protein sequence ID" value="CUQ66088.1"/>
    <property type="molecule type" value="Genomic_DNA"/>
</dbReference>
<feature type="transmembrane region" description="Helical" evidence="2">
    <location>
        <begin position="30"/>
        <end position="47"/>
    </location>
</feature>
<keyword evidence="2" id="KW-0520">NAD</keyword>
<dbReference type="GO" id="GO:0016491">
    <property type="term" value="F:oxidoreductase activity"/>
    <property type="evidence" value="ECO:0007669"/>
    <property type="project" value="UniProtKB-KW"/>
</dbReference>
<dbReference type="OrthoDB" id="9790848at2"/>
<comment type="function">
    <text evidence="2">NDH-1 shuttles electrons from NADH, via FMN and iron-sulfur (Fe-S) centers, to quinones in the respiratory chain. Couples the redox reaction to proton translocation (for every two electrons transferred, four hydrogen ions are translocated across the cytoplasmic membrane), and thus conserves the redox energy in a proton gradient.</text>
</comment>
<feature type="transmembrane region" description="Helical" evidence="2">
    <location>
        <begin position="53"/>
        <end position="75"/>
    </location>
</feature>
<proteinExistence type="inferred from homology"/>
<dbReference type="InterPro" id="IPR001457">
    <property type="entry name" value="NADH_UbQ/plastoQ_OxRdtase_su6"/>
</dbReference>
<dbReference type="Pfam" id="PF00499">
    <property type="entry name" value="Oxidored_q3"/>
    <property type="match status" value="1"/>
</dbReference>
<keyword evidence="2" id="KW-0874">Quinone</keyword>
<dbReference type="EC" id="7.1.1.-" evidence="2"/>
<dbReference type="RefSeq" id="WP_062483880.1">
    <property type="nucleotide sequence ID" value="NZ_LN885086.1"/>
</dbReference>
<dbReference type="STRING" id="1715989.NITINOP_1113"/>
<evidence type="ECO:0000256" key="1">
    <source>
        <dbReference type="ARBA" id="ARBA00005698"/>
    </source>
</evidence>
<dbReference type="PANTHER" id="PTHR33269">
    <property type="entry name" value="NADH-UBIQUINONE OXIDOREDUCTASE CHAIN 6"/>
    <property type="match status" value="1"/>
</dbReference>
<sequence length="181" mass="19685">MIVVFFAYFAVVSIVAAVLTVSLRNPVHCGLALLALLMHVSGLFVLLNAEFLWAVQVIVYAGAILVLYLFVLMLLNLKTDERYLHSSYPYFLGPAVAGAGYVLFLLIQSPYEGAKGNAPASVVLEHGDTYAVGIKMFSDHLLQFEIVGIFLLGAIIGAIVLAKTPKPMPKPMDGSERRSNR</sequence>
<gene>
    <name evidence="3" type="primary">nuoJ</name>
    <name evidence="3" type="ORF">NITINOP_1113</name>
</gene>
<dbReference type="Gene3D" id="1.20.120.1200">
    <property type="entry name" value="NADH-ubiquinone/plastoquinone oxidoreductase chain 6, subunit NuoJ"/>
    <property type="match status" value="1"/>
</dbReference>
<keyword evidence="3" id="KW-0560">Oxidoreductase</keyword>
<dbReference type="InterPro" id="IPR042106">
    <property type="entry name" value="Nuo/plastoQ_OxRdtase_6_NuoJ"/>
</dbReference>
<evidence type="ECO:0000313" key="3">
    <source>
        <dbReference type="EMBL" id="CUQ66088.1"/>
    </source>
</evidence>
<protein>
    <recommendedName>
        <fullName evidence="2">NADH-quinone oxidoreductase subunit J</fullName>
        <ecNumber evidence="2">7.1.1.-</ecNumber>
    </recommendedName>
</protein>
<evidence type="ECO:0000313" key="4">
    <source>
        <dbReference type="Proteomes" id="UP000066284"/>
    </source>
</evidence>
<dbReference type="PANTHER" id="PTHR33269:SF17">
    <property type="entry name" value="NADH-UBIQUINONE OXIDOREDUCTASE CHAIN 6"/>
    <property type="match status" value="1"/>
</dbReference>
<organism evidence="3 4">
    <name type="scientific">Candidatus Nitrospira inopinata</name>
    <dbReference type="NCBI Taxonomy" id="1715989"/>
    <lineage>
        <taxon>Bacteria</taxon>
        <taxon>Pseudomonadati</taxon>
        <taxon>Nitrospirota</taxon>
        <taxon>Nitrospiria</taxon>
        <taxon>Nitrospirales</taxon>
        <taxon>Nitrospiraceae</taxon>
        <taxon>Nitrospira</taxon>
    </lineage>
</organism>
<dbReference type="KEGG" id="nio:NITINOP_1113"/>
<keyword evidence="2" id="KW-1133">Transmembrane helix</keyword>
<dbReference type="AlphaFoldDB" id="A0A0S4KSA5"/>
<feature type="transmembrane region" description="Helical" evidence="2">
    <location>
        <begin position="141"/>
        <end position="162"/>
    </location>
</feature>
<dbReference type="GO" id="GO:0008137">
    <property type="term" value="F:NADH dehydrogenase (ubiquinone) activity"/>
    <property type="evidence" value="ECO:0007669"/>
    <property type="project" value="UniProtKB-UniRule"/>
</dbReference>
<keyword evidence="4" id="KW-1185">Reference proteome</keyword>
<keyword evidence="2" id="KW-0472">Membrane</keyword>
<feature type="transmembrane region" description="Helical" evidence="2">
    <location>
        <begin position="6"/>
        <end position="23"/>
    </location>
</feature>
<feature type="transmembrane region" description="Helical" evidence="2">
    <location>
        <begin position="87"/>
        <end position="107"/>
    </location>
</feature>
<dbReference type="GO" id="GO:0048038">
    <property type="term" value="F:quinone binding"/>
    <property type="evidence" value="ECO:0007669"/>
    <property type="project" value="UniProtKB-UniRule"/>
</dbReference>
<keyword evidence="2" id="KW-1003">Cell membrane</keyword>